<accession>A0AAV2RP27</accession>
<feature type="transmembrane region" description="Helical" evidence="1">
    <location>
        <begin position="33"/>
        <end position="53"/>
    </location>
</feature>
<evidence type="ECO:0000256" key="1">
    <source>
        <dbReference type="SAM" id="Phobius"/>
    </source>
</evidence>
<sequence>MPSSLIRVDSCGLTVSLELTYLKKPLRFKPISFANFFSKFRLSTLSILLVLFLSRTYSLHLKLLLFSMYLFQAKYLCLNARTTFLFIHGAWCFLGTDIGIHLSVTSSNIFLKHSHFC</sequence>
<feature type="transmembrane region" description="Helical" evidence="1">
    <location>
        <begin position="84"/>
        <end position="104"/>
    </location>
</feature>
<name>A0AAV2RP27_MEGNR</name>
<evidence type="ECO:0000313" key="2">
    <source>
        <dbReference type="EMBL" id="CAL4131852.1"/>
    </source>
</evidence>
<protein>
    <submittedName>
        <fullName evidence="2">Uncharacterized protein</fullName>
    </submittedName>
</protein>
<evidence type="ECO:0000313" key="3">
    <source>
        <dbReference type="Proteomes" id="UP001497623"/>
    </source>
</evidence>
<organism evidence="2 3">
    <name type="scientific">Meganyctiphanes norvegica</name>
    <name type="common">Northern krill</name>
    <name type="synonym">Thysanopoda norvegica</name>
    <dbReference type="NCBI Taxonomy" id="48144"/>
    <lineage>
        <taxon>Eukaryota</taxon>
        <taxon>Metazoa</taxon>
        <taxon>Ecdysozoa</taxon>
        <taxon>Arthropoda</taxon>
        <taxon>Crustacea</taxon>
        <taxon>Multicrustacea</taxon>
        <taxon>Malacostraca</taxon>
        <taxon>Eumalacostraca</taxon>
        <taxon>Eucarida</taxon>
        <taxon>Euphausiacea</taxon>
        <taxon>Euphausiidae</taxon>
        <taxon>Meganyctiphanes</taxon>
    </lineage>
</organism>
<dbReference type="AlphaFoldDB" id="A0AAV2RP27"/>
<reference evidence="2 3" key="1">
    <citation type="submission" date="2024-05" db="EMBL/GenBank/DDBJ databases">
        <authorList>
            <person name="Wallberg A."/>
        </authorList>
    </citation>
    <scope>NUCLEOTIDE SEQUENCE [LARGE SCALE GENOMIC DNA]</scope>
</reference>
<dbReference type="EMBL" id="CAXKWB010027479">
    <property type="protein sequence ID" value="CAL4131852.1"/>
    <property type="molecule type" value="Genomic_DNA"/>
</dbReference>
<keyword evidence="1" id="KW-1133">Transmembrane helix</keyword>
<comment type="caution">
    <text evidence="2">The sequence shown here is derived from an EMBL/GenBank/DDBJ whole genome shotgun (WGS) entry which is preliminary data.</text>
</comment>
<dbReference type="Proteomes" id="UP001497623">
    <property type="component" value="Unassembled WGS sequence"/>
</dbReference>
<proteinExistence type="predicted"/>
<gene>
    <name evidence="2" type="ORF">MNOR_LOCUS26888</name>
</gene>
<keyword evidence="1" id="KW-0472">Membrane</keyword>
<keyword evidence="1" id="KW-0812">Transmembrane</keyword>
<keyword evidence="3" id="KW-1185">Reference proteome</keyword>